<evidence type="ECO:0000256" key="4">
    <source>
        <dbReference type="ARBA" id="ARBA00022573"/>
    </source>
</evidence>
<comment type="similarity">
    <text evidence="3">Belongs to the CobB/CobQ family. CobQ subfamily.</text>
</comment>
<organism evidence="13 14">
    <name type="scientific">Candidatus Muproteobacteria bacterium RBG_16_62_13</name>
    <dbReference type="NCBI Taxonomy" id="1817756"/>
    <lineage>
        <taxon>Bacteria</taxon>
        <taxon>Pseudomonadati</taxon>
        <taxon>Pseudomonadota</taxon>
        <taxon>Candidatus Muproteobacteria</taxon>
    </lineage>
</organism>
<dbReference type="PANTHER" id="PTHR43873">
    <property type="entry name" value="COBYRINATE A,C-DIAMIDE SYNTHASE"/>
    <property type="match status" value="1"/>
</dbReference>
<evidence type="ECO:0000256" key="9">
    <source>
        <dbReference type="ARBA" id="ARBA00022962"/>
    </source>
</evidence>
<proteinExistence type="inferred from homology"/>
<evidence type="ECO:0000256" key="8">
    <source>
        <dbReference type="ARBA" id="ARBA00022842"/>
    </source>
</evidence>
<dbReference type="GO" id="GO:0009236">
    <property type="term" value="P:cobalamin biosynthetic process"/>
    <property type="evidence" value="ECO:0007669"/>
    <property type="project" value="UniProtKB-KW"/>
</dbReference>
<keyword evidence="7" id="KW-0067">ATP-binding</keyword>
<evidence type="ECO:0000256" key="6">
    <source>
        <dbReference type="ARBA" id="ARBA00022741"/>
    </source>
</evidence>
<feature type="non-terminal residue" evidence="13">
    <location>
        <position position="1"/>
    </location>
</feature>
<feature type="region of interest" description="Disordered" evidence="10">
    <location>
        <begin position="227"/>
        <end position="254"/>
    </location>
</feature>
<dbReference type="STRING" id="1817756.A2140_06700"/>
<dbReference type="InterPro" id="IPR004484">
    <property type="entry name" value="CbiA/CobB_synth"/>
</dbReference>
<keyword evidence="8" id="KW-0460">Magnesium</keyword>
<dbReference type="AlphaFoldDB" id="A0A1F6T810"/>
<evidence type="ECO:0000256" key="1">
    <source>
        <dbReference type="ARBA" id="ARBA00001946"/>
    </source>
</evidence>
<feature type="domain" description="CobQ/CobB/MinD/ParA nucleotide binding" evidence="11">
    <location>
        <begin position="5"/>
        <end position="181"/>
    </location>
</feature>
<dbReference type="EMBL" id="MFSQ01000023">
    <property type="protein sequence ID" value="OGI41271.1"/>
    <property type="molecule type" value="Genomic_DNA"/>
</dbReference>
<evidence type="ECO:0000256" key="7">
    <source>
        <dbReference type="ARBA" id="ARBA00022840"/>
    </source>
</evidence>
<dbReference type="InterPro" id="IPR002586">
    <property type="entry name" value="CobQ/CobB/MinD/ParA_Nub-bd_dom"/>
</dbReference>
<evidence type="ECO:0000259" key="12">
    <source>
        <dbReference type="Pfam" id="PF07685"/>
    </source>
</evidence>
<dbReference type="SUPFAM" id="SSF52540">
    <property type="entry name" value="P-loop containing nucleoside triphosphate hydrolases"/>
    <property type="match status" value="1"/>
</dbReference>
<evidence type="ECO:0000256" key="10">
    <source>
        <dbReference type="SAM" id="MobiDB-lite"/>
    </source>
</evidence>
<dbReference type="Pfam" id="PF01656">
    <property type="entry name" value="CbiA"/>
    <property type="match status" value="1"/>
</dbReference>
<dbReference type="InterPro" id="IPR011698">
    <property type="entry name" value="GATase_3"/>
</dbReference>
<dbReference type="Gene3D" id="3.40.50.300">
    <property type="entry name" value="P-loop containing nucleotide triphosphate hydrolases"/>
    <property type="match status" value="1"/>
</dbReference>
<dbReference type="CDD" id="cd03130">
    <property type="entry name" value="GATase1_CobB"/>
    <property type="match status" value="1"/>
</dbReference>
<accession>A0A1F6T810</accession>
<dbReference type="NCBIfam" id="NF002204">
    <property type="entry name" value="PRK01077.1"/>
    <property type="match status" value="1"/>
</dbReference>
<keyword evidence="9" id="KW-0315">Glutamine amidotransferase</keyword>
<dbReference type="GO" id="GO:0005524">
    <property type="term" value="F:ATP binding"/>
    <property type="evidence" value="ECO:0007669"/>
    <property type="project" value="UniProtKB-KW"/>
</dbReference>
<dbReference type="Proteomes" id="UP000178379">
    <property type="component" value="Unassembled WGS sequence"/>
</dbReference>
<dbReference type="Pfam" id="PF07685">
    <property type="entry name" value="GATase_3"/>
    <property type="match status" value="1"/>
</dbReference>
<feature type="domain" description="CobB/CobQ-like glutamine amidotransferase" evidence="12">
    <location>
        <begin position="275"/>
        <end position="464"/>
    </location>
</feature>
<reference evidence="13 14" key="1">
    <citation type="journal article" date="2016" name="Nat. Commun.">
        <title>Thousands of microbial genomes shed light on interconnected biogeochemical processes in an aquifer system.</title>
        <authorList>
            <person name="Anantharaman K."/>
            <person name="Brown C.T."/>
            <person name="Hug L.A."/>
            <person name="Sharon I."/>
            <person name="Castelle C.J."/>
            <person name="Probst A.J."/>
            <person name="Thomas B.C."/>
            <person name="Singh A."/>
            <person name="Wilkins M.J."/>
            <person name="Karaoz U."/>
            <person name="Brodie E.L."/>
            <person name="Williams K.H."/>
            <person name="Hubbard S.S."/>
            <person name="Banfield J.F."/>
        </authorList>
    </citation>
    <scope>NUCLEOTIDE SEQUENCE [LARGE SCALE GENOMIC DNA]</scope>
</reference>
<feature type="compositionally biased region" description="Pro residues" evidence="10">
    <location>
        <begin position="233"/>
        <end position="247"/>
    </location>
</feature>
<dbReference type="Gene3D" id="3.40.50.880">
    <property type="match status" value="1"/>
</dbReference>
<dbReference type="CDD" id="cd05388">
    <property type="entry name" value="CobB_N"/>
    <property type="match status" value="1"/>
</dbReference>
<name>A0A1F6T810_9PROT</name>
<dbReference type="PANTHER" id="PTHR43873:SF1">
    <property type="entry name" value="COBYRINATE A,C-DIAMIDE SYNTHASE"/>
    <property type="match status" value="1"/>
</dbReference>
<evidence type="ECO:0000259" key="11">
    <source>
        <dbReference type="Pfam" id="PF01656"/>
    </source>
</evidence>
<keyword evidence="6" id="KW-0547">Nucleotide-binding</keyword>
<evidence type="ECO:0000256" key="3">
    <source>
        <dbReference type="ARBA" id="ARBA00006205"/>
    </source>
</evidence>
<evidence type="ECO:0000313" key="13">
    <source>
        <dbReference type="EMBL" id="OGI41271.1"/>
    </source>
</evidence>
<evidence type="ECO:0000256" key="2">
    <source>
        <dbReference type="ARBA" id="ARBA00004953"/>
    </source>
</evidence>
<protein>
    <submittedName>
        <fullName evidence="13">Cobyrinic acid a,c-diamide synthase</fullName>
    </submittedName>
</protein>
<dbReference type="InterPro" id="IPR027417">
    <property type="entry name" value="P-loop_NTPase"/>
</dbReference>
<comment type="pathway">
    <text evidence="2">Cofactor biosynthesis; adenosylcobalamin biosynthesis.</text>
</comment>
<keyword evidence="4" id="KW-0169">Cobalamin biosynthesis</keyword>
<evidence type="ECO:0000256" key="5">
    <source>
        <dbReference type="ARBA" id="ARBA00022598"/>
    </source>
</evidence>
<keyword evidence="5" id="KW-0436">Ligase</keyword>
<comment type="caution">
    <text evidence="13">The sequence shown here is derived from an EMBL/GenBank/DDBJ whole genome shotgun (WGS) entry which is preliminary data.</text>
</comment>
<dbReference type="GO" id="GO:0042242">
    <property type="term" value="F:cobyrinic acid a,c-diamide synthase activity"/>
    <property type="evidence" value="ECO:0007669"/>
    <property type="project" value="InterPro"/>
</dbReference>
<gene>
    <name evidence="13" type="ORF">A2140_06700</name>
</gene>
<dbReference type="PROSITE" id="PS51274">
    <property type="entry name" value="GATASE_COBBQ"/>
    <property type="match status" value="1"/>
</dbReference>
<dbReference type="SUPFAM" id="SSF52317">
    <property type="entry name" value="Class I glutamine amidotransferase-like"/>
    <property type="match status" value="1"/>
</dbReference>
<evidence type="ECO:0000313" key="14">
    <source>
        <dbReference type="Proteomes" id="UP000178379"/>
    </source>
</evidence>
<dbReference type="InterPro" id="IPR029062">
    <property type="entry name" value="Class_I_gatase-like"/>
</dbReference>
<comment type="cofactor">
    <cofactor evidence="1">
        <name>Mg(2+)</name>
        <dbReference type="ChEBI" id="CHEBI:18420"/>
    </cofactor>
</comment>
<sequence length="491" mass="53336">AHKSSGKTTVSLGLCAALRNRGLAVQPFKKGPDYIDPMWLGLASGRDCHNLDFYLMSREEILATFAGRSRGAGISIIEGNKGLYDGLDLDGSNSNAALATLLRTPVVLVIDARGMTRGIAPLILGYQAFDIDLQIAGVILNRLGGSRHESKLRAVIEHYTDVPVLGAVHNDPQLEIVERHLGLMPSNESSEAISRIAIIAERIAAQVDLDRLQAIAANVPTLVFDDSRQPALTPAPLPSSPSPPSPLPQAGEGSEPLRAYARTSFTRGEGNRVRLGIARDEAFGFYYPGDLEALTSAGAELVPFNTLRDSRLPTVDGLFIGGGFPEMRLDQLAANKTLRADIHAAIENGLPTYAECGGLMYLTRAIRWQDRRAEMVGVIPAETVMEKHPQGRGYVRLRETGQGPWPPATPGDQPAEIPAHEFHYSRLEGLPPGQTWAYEVLRGAGCDGRHDGLIHKNLLACYCHQRDLAGNHWATRFVGFVRDRKSRATGR</sequence>